<dbReference type="InParanoid" id="Q8ZTM6"/>
<reference evidence="1 2" key="1">
    <citation type="journal article" date="2002" name="Proc. Natl. Acad. Sci. U.S.A.">
        <title>Genome sequence of the hyperthermophilic crenarchaeon Pyrobaculum aerophilum.</title>
        <authorList>
            <person name="Fitz-Gibbon S.T."/>
            <person name="Ladner H."/>
            <person name="Kim U.J."/>
            <person name="Stetter K.O."/>
            <person name="Simon M.I."/>
            <person name="Miller J.H."/>
        </authorList>
    </citation>
    <scope>NUCLEOTIDE SEQUENCE [LARGE SCALE GENOMIC DNA]</scope>
    <source>
        <strain evidence="2">ATCC 51768 / DSM 7523 / JCM 9630 / CIP 104966 / NBRC 100827 / IM2</strain>
    </source>
</reference>
<accession>Q8ZTM6</accession>
<dbReference type="AlphaFoldDB" id="Q8ZTM6"/>
<dbReference type="EnsemblBacteria" id="AAL64733">
    <property type="protein sequence ID" value="AAL64733"/>
    <property type="gene ID" value="PAE3183"/>
</dbReference>
<dbReference type="HOGENOM" id="CLU_3338608_0_0_2"/>
<evidence type="ECO:0000313" key="2">
    <source>
        <dbReference type="Proteomes" id="UP000002439"/>
    </source>
</evidence>
<keyword evidence="2" id="KW-1185">Reference proteome</keyword>
<proteinExistence type="predicted"/>
<dbReference type="Proteomes" id="UP000002439">
    <property type="component" value="Chromosome"/>
</dbReference>
<gene>
    <name evidence="1" type="ordered locus">PAE3183</name>
</gene>
<protein>
    <submittedName>
        <fullName evidence="1">Uncharacterized protein</fullName>
    </submittedName>
</protein>
<dbReference type="EMBL" id="AE009441">
    <property type="protein sequence ID" value="AAL64733.1"/>
    <property type="molecule type" value="Genomic_DNA"/>
</dbReference>
<dbReference type="PATRIC" id="fig|178306.9.peg.2393"/>
<sequence length="37" mass="3786">MPLESPALLSSKRVKLGVFGTEELCGGDVSYCVGVSG</sequence>
<name>Q8ZTM6_PYRAE</name>
<organism evidence="1 2">
    <name type="scientific">Pyrobaculum aerophilum (strain ATCC 51768 / DSM 7523 / JCM 9630 / CIP 104966 / NBRC 100827 / IM2)</name>
    <dbReference type="NCBI Taxonomy" id="178306"/>
    <lineage>
        <taxon>Archaea</taxon>
        <taxon>Thermoproteota</taxon>
        <taxon>Thermoprotei</taxon>
        <taxon>Thermoproteales</taxon>
        <taxon>Thermoproteaceae</taxon>
        <taxon>Pyrobaculum</taxon>
    </lineage>
</organism>
<dbReference type="KEGG" id="pai:PAE3183"/>
<evidence type="ECO:0000313" key="1">
    <source>
        <dbReference type="EMBL" id="AAL64733.1"/>
    </source>
</evidence>